<dbReference type="RefSeq" id="WP_237464338.1">
    <property type="nucleotide sequence ID" value="NZ_CAKLDI010000001.1"/>
</dbReference>
<dbReference type="NCBIfam" id="NF007063">
    <property type="entry name" value="PRK09508.1"/>
    <property type="match status" value="1"/>
</dbReference>
<evidence type="ECO:0000256" key="1">
    <source>
        <dbReference type="ARBA" id="ARBA00009437"/>
    </source>
</evidence>
<dbReference type="PANTHER" id="PTHR30118">
    <property type="entry name" value="HTH-TYPE TRANSCRIPTIONAL REGULATOR LEUO-RELATED"/>
    <property type="match status" value="1"/>
</dbReference>
<sequence length="313" mass="35500">MTERLVASNRNEQPMETVLRHVDLNLLTVFAAVMQEQNMTRAAVRLGMSQPAVSNAVARLKNMFDDELFVRSGRGIQPTLRAQHLFTPLRQALQLVQNELPEASFCPHSSQRTFGVAMASPLDLRLGPSLSQLVTEQGEGIKLAMTNPLNMDVAAELSQQTIDFYIGYQHLPTSEFEAELLFCDQLVAVTKAQRYAPEVELTPQLIRQSPHAKLAMGYELESILDIFYQRHPVAEVAYTGYSCSDLLYMVSQSNLITVLPSWLAQRYAQRWPLKIHSLPFFEQGFDAFINWHCGRSNDQGHQWLKNLILSTYQ</sequence>
<evidence type="ECO:0000259" key="5">
    <source>
        <dbReference type="PROSITE" id="PS50931"/>
    </source>
</evidence>
<evidence type="ECO:0000256" key="4">
    <source>
        <dbReference type="ARBA" id="ARBA00023163"/>
    </source>
</evidence>
<dbReference type="InterPro" id="IPR000847">
    <property type="entry name" value="LysR_HTH_N"/>
</dbReference>
<keyword evidence="7" id="KW-1185">Reference proteome</keyword>
<dbReference type="Pfam" id="PF03466">
    <property type="entry name" value="LysR_substrate"/>
    <property type="match status" value="1"/>
</dbReference>
<dbReference type="InterPro" id="IPR050389">
    <property type="entry name" value="LysR-type_TF"/>
</dbReference>
<evidence type="ECO:0000256" key="3">
    <source>
        <dbReference type="ARBA" id="ARBA00023125"/>
    </source>
</evidence>
<dbReference type="SUPFAM" id="SSF53850">
    <property type="entry name" value="Periplasmic binding protein-like II"/>
    <property type="match status" value="1"/>
</dbReference>
<evidence type="ECO:0000313" key="7">
    <source>
        <dbReference type="Proteomes" id="UP000838672"/>
    </source>
</evidence>
<evidence type="ECO:0000313" key="6">
    <source>
        <dbReference type="EMBL" id="CAH0532445.1"/>
    </source>
</evidence>
<dbReference type="PANTHER" id="PTHR30118:SF6">
    <property type="entry name" value="HTH-TYPE TRANSCRIPTIONAL REGULATOR LEUO"/>
    <property type="match status" value="1"/>
</dbReference>
<name>A0ABM8ZQ80_9VIBR</name>
<dbReference type="Gene3D" id="1.10.10.10">
    <property type="entry name" value="Winged helix-like DNA-binding domain superfamily/Winged helix DNA-binding domain"/>
    <property type="match status" value="1"/>
</dbReference>
<dbReference type="PROSITE" id="PS50931">
    <property type="entry name" value="HTH_LYSR"/>
    <property type="match status" value="1"/>
</dbReference>
<reference evidence="6" key="1">
    <citation type="submission" date="2021-11" db="EMBL/GenBank/DDBJ databases">
        <authorList>
            <person name="Rodrigo-Torres L."/>
            <person name="Arahal R. D."/>
            <person name="Lucena T."/>
        </authorList>
    </citation>
    <scope>NUCLEOTIDE SEQUENCE</scope>
    <source>
        <strain evidence="6">CECT 7929</strain>
    </source>
</reference>
<keyword evidence="4" id="KW-0804">Transcription</keyword>
<dbReference type="InterPro" id="IPR005119">
    <property type="entry name" value="LysR_subst-bd"/>
</dbReference>
<evidence type="ECO:0000256" key="2">
    <source>
        <dbReference type="ARBA" id="ARBA00023015"/>
    </source>
</evidence>
<feature type="domain" description="HTH lysR-type" evidence="5">
    <location>
        <begin position="22"/>
        <end position="79"/>
    </location>
</feature>
<dbReference type="SUPFAM" id="SSF46785">
    <property type="entry name" value="Winged helix' DNA-binding domain"/>
    <property type="match status" value="1"/>
</dbReference>
<keyword evidence="2" id="KW-0805">Transcription regulation</keyword>
<gene>
    <name evidence="6" type="primary">leuO</name>
    <name evidence="6" type="ORF">VST7929_00274</name>
</gene>
<dbReference type="Gene3D" id="3.40.190.10">
    <property type="entry name" value="Periplasmic binding protein-like II"/>
    <property type="match status" value="2"/>
</dbReference>
<dbReference type="PRINTS" id="PR00039">
    <property type="entry name" value="HTHLYSR"/>
</dbReference>
<dbReference type="Proteomes" id="UP000838672">
    <property type="component" value="Unassembled WGS sequence"/>
</dbReference>
<dbReference type="InterPro" id="IPR036390">
    <property type="entry name" value="WH_DNA-bd_sf"/>
</dbReference>
<protein>
    <submittedName>
        <fullName evidence="6">HTH-type transcriptional regulator LeuO</fullName>
    </submittedName>
</protein>
<comment type="caution">
    <text evidence="6">The sequence shown here is derived from an EMBL/GenBank/DDBJ whole genome shotgun (WGS) entry which is preliminary data.</text>
</comment>
<dbReference type="InterPro" id="IPR036388">
    <property type="entry name" value="WH-like_DNA-bd_sf"/>
</dbReference>
<comment type="similarity">
    <text evidence="1">Belongs to the LysR transcriptional regulatory family.</text>
</comment>
<accession>A0ABM8ZQ80</accession>
<dbReference type="EMBL" id="CAKLDI010000001">
    <property type="protein sequence ID" value="CAH0532445.1"/>
    <property type="molecule type" value="Genomic_DNA"/>
</dbReference>
<proteinExistence type="inferred from homology"/>
<dbReference type="Pfam" id="PF00126">
    <property type="entry name" value="HTH_1"/>
    <property type="match status" value="1"/>
</dbReference>
<keyword evidence="3" id="KW-0238">DNA-binding</keyword>
<organism evidence="6 7">
    <name type="scientific">Vibrio stylophorae</name>
    <dbReference type="NCBI Taxonomy" id="659351"/>
    <lineage>
        <taxon>Bacteria</taxon>
        <taxon>Pseudomonadati</taxon>
        <taxon>Pseudomonadota</taxon>
        <taxon>Gammaproteobacteria</taxon>
        <taxon>Vibrionales</taxon>
        <taxon>Vibrionaceae</taxon>
        <taxon>Vibrio</taxon>
    </lineage>
</organism>